<dbReference type="EMBL" id="OCMF01000001">
    <property type="protein sequence ID" value="SOC79662.1"/>
    <property type="molecule type" value="Genomic_DNA"/>
</dbReference>
<sequence length="157" mass="19183">MKPAPAKEIRDELKHQDREELLQIVLRLSRFKKENKELLTYLLFDANDEEEYKQKVKAEIDSEFAAMNRNNFYYTKKSMRKLLKNVKKYSRYSGKKETELELIIYFLLKMNDFKPSIHRNKILKNMYDRQLELVKRNMEKLHEDLQYDLNLELEKLS</sequence>
<name>A0A285X2Y0_9FLAO</name>
<gene>
    <name evidence="1" type="ORF">SAMN06296241_1193</name>
</gene>
<dbReference type="Proteomes" id="UP000219193">
    <property type="component" value="Unassembled WGS sequence"/>
</dbReference>
<proteinExistence type="predicted"/>
<evidence type="ECO:0000313" key="2">
    <source>
        <dbReference type="Proteomes" id="UP000219193"/>
    </source>
</evidence>
<dbReference type="OrthoDB" id="978748at2"/>
<dbReference type="RefSeq" id="WP_097055380.1">
    <property type="nucleotide sequence ID" value="NZ_OCMF01000001.1"/>
</dbReference>
<protein>
    <submittedName>
        <fullName evidence="1">Uncharacterized protein</fullName>
    </submittedName>
</protein>
<organism evidence="1 2">
    <name type="scientific">Salinimicrobium sediminis</name>
    <dbReference type="NCBI Taxonomy" id="1343891"/>
    <lineage>
        <taxon>Bacteria</taxon>
        <taxon>Pseudomonadati</taxon>
        <taxon>Bacteroidota</taxon>
        <taxon>Flavobacteriia</taxon>
        <taxon>Flavobacteriales</taxon>
        <taxon>Flavobacteriaceae</taxon>
        <taxon>Salinimicrobium</taxon>
    </lineage>
</organism>
<reference evidence="2" key="1">
    <citation type="submission" date="2017-09" db="EMBL/GenBank/DDBJ databases">
        <authorList>
            <person name="Varghese N."/>
            <person name="Submissions S."/>
        </authorList>
    </citation>
    <scope>NUCLEOTIDE SEQUENCE [LARGE SCALE GENOMIC DNA]</scope>
    <source>
        <strain evidence="2">CGMCC 1.12641</strain>
    </source>
</reference>
<dbReference type="AlphaFoldDB" id="A0A285X2Y0"/>
<evidence type="ECO:0000313" key="1">
    <source>
        <dbReference type="EMBL" id="SOC79662.1"/>
    </source>
</evidence>
<accession>A0A285X2Y0</accession>
<keyword evidence="2" id="KW-1185">Reference proteome</keyword>